<dbReference type="EMBL" id="PZZL01000001">
    <property type="protein sequence ID" value="PTM61866.1"/>
    <property type="molecule type" value="Genomic_DNA"/>
</dbReference>
<accession>A0A2T4ZIQ6</accession>
<name>A0A2T4ZIQ6_9HYPH</name>
<dbReference type="Proteomes" id="UP000241808">
    <property type="component" value="Unassembled WGS sequence"/>
</dbReference>
<sequence>MTAPLNLFRERPILFSGPMVRAILDGRKTQTRRVLKPQPPVGVSRLIGPEIYRPVAVDRHGDECEGEPIFGVYDDDGEFGTAVPFQPGDRLWVREAAHYGPNRVAYCADNERLGPSERVPGFGPAKPSIHMPRWASRITLEVTAVRVERLQDMLEVDAIDEGALTIDLPAVGPATQAGKPPLGASPLVRFRHLWDEINGKRPGCAWANNPWVIAVTFKRHTP</sequence>
<proteinExistence type="predicted"/>
<keyword evidence="2" id="KW-1185">Reference proteome</keyword>
<reference evidence="1 2" key="1">
    <citation type="submission" date="2018-04" db="EMBL/GenBank/DDBJ databases">
        <title>Genomic Encyclopedia of Archaeal and Bacterial Type Strains, Phase II (KMG-II): from individual species to whole genera.</title>
        <authorList>
            <person name="Goeker M."/>
        </authorList>
    </citation>
    <scope>NUCLEOTIDE SEQUENCE [LARGE SCALE GENOMIC DNA]</scope>
    <source>
        <strain evidence="1 2">DSM 25521</strain>
    </source>
</reference>
<evidence type="ECO:0000313" key="1">
    <source>
        <dbReference type="EMBL" id="PTM61866.1"/>
    </source>
</evidence>
<dbReference type="AlphaFoldDB" id="A0A2T4ZIQ6"/>
<protein>
    <submittedName>
        <fullName evidence="1">Uncharacterized protein</fullName>
    </submittedName>
</protein>
<evidence type="ECO:0000313" key="2">
    <source>
        <dbReference type="Proteomes" id="UP000241808"/>
    </source>
</evidence>
<gene>
    <name evidence="1" type="ORF">C8P69_101538</name>
</gene>
<dbReference type="RefSeq" id="WP_108174306.1">
    <property type="nucleotide sequence ID" value="NZ_PZZL01000001.1"/>
</dbReference>
<dbReference type="OrthoDB" id="72471at2"/>
<comment type="caution">
    <text evidence="1">The sequence shown here is derived from an EMBL/GenBank/DDBJ whole genome shotgun (WGS) entry which is preliminary data.</text>
</comment>
<organism evidence="1 2">
    <name type="scientific">Phreatobacter oligotrophus</name>
    <dbReference type="NCBI Taxonomy" id="1122261"/>
    <lineage>
        <taxon>Bacteria</taxon>
        <taxon>Pseudomonadati</taxon>
        <taxon>Pseudomonadota</taxon>
        <taxon>Alphaproteobacteria</taxon>
        <taxon>Hyphomicrobiales</taxon>
        <taxon>Phreatobacteraceae</taxon>
        <taxon>Phreatobacter</taxon>
    </lineage>
</organism>